<dbReference type="AlphaFoldDB" id="A0A6L6U893"/>
<dbReference type="InterPro" id="IPR016032">
    <property type="entry name" value="Sig_transdc_resp-reg_C-effctor"/>
</dbReference>
<dbReference type="InterPro" id="IPR001867">
    <property type="entry name" value="OmpR/PhoB-type_DNA-bd"/>
</dbReference>
<dbReference type="CDD" id="cd00383">
    <property type="entry name" value="trans_reg_C"/>
    <property type="match status" value="1"/>
</dbReference>
<dbReference type="GO" id="GO:0000160">
    <property type="term" value="P:phosphorelay signal transduction system"/>
    <property type="evidence" value="ECO:0007669"/>
    <property type="project" value="InterPro"/>
</dbReference>
<dbReference type="GO" id="GO:0003677">
    <property type="term" value="F:DNA binding"/>
    <property type="evidence" value="ECO:0007669"/>
    <property type="project" value="UniProtKB-UniRule"/>
</dbReference>
<dbReference type="Proteomes" id="UP000478208">
    <property type="component" value="Unassembled WGS sequence"/>
</dbReference>
<dbReference type="SMART" id="SM00862">
    <property type="entry name" value="Trans_reg_C"/>
    <property type="match status" value="1"/>
</dbReference>
<keyword evidence="1 2" id="KW-0238">DNA-binding</keyword>
<evidence type="ECO:0000313" key="6">
    <source>
        <dbReference type="EMBL" id="MUU77034.1"/>
    </source>
</evidence>
<feature type="transmembrane region" description="Helical" evidence="3">
    <location>
        <begin position="155"/>
        <end position="175"/>
    </location>
</feature>
<dbReference type="EMBL" id="WOWS01000001">
    <property type="protein sequence ID" value="MUU77034.1"/>
    <property type="molecule type" value="Genomic_DNA"/>
</dbReference>
<keyword evidence="7" id="KW-1185">Reference proteome</keyword>
<feature type="signal peptide" evidence="4">
    <location>
        <begin position="1"/>
        <end position="26"/>
    </location>
</feature>
<keyword evidence="3" id="KW-1133">Transmembrane helix</keyword>
<evidence type="ECO:0000256" key="4">
    <source>
        <dbReference type="SAM" id="SignalP"/>
    </source>
</evidence>
<evidence type="ECO:0000256" key="3">
    <source>
        <dbReference type="SAM" id="Phobius"/>
    </source>
</evidence>
<name>A0A6L6U893_9FLAO</name>
<reference evidence="6 7" key="1">
    <citation type="submission" date="2019-12" db="EMBL/GenBank/DDBJ databases">
        <authorList>
            <person name="Li J."/>
        </authorList>
    </citation>
    <scope>NUCLEOTIDE SEQUENCE [LARGE SCALE GENOMIC DNA]</scope>
    <source>
        <strain evidence="6 7">HL2-2</strain>
    </source>
</reference>
<organism evidence="6 7">
    <name type="scientific">Winogradskyella endarachnes</name>
    <dbReference type="NCBI Taxonomy" id="2681965"/>
    <lineage>
        <taxon>Bacteria</taxon>
        <taxon>Pseudomonadati</taxon>
        <taxon>Bacteroidota</taxon>
        <taxon>Flavobacteriia</taxon>
        <taxon>Flavobacteriales</taxon>
        <taxon>Flavobacteriaceae</taxon>
        <taxon>Winogradskyella</taxon>
    </lineage>
</organism>
<dbReference type="GO" id="GO:0006355">
    <property type="term" value="P:regulation of DNA-templated transcription"/>
    <property type="evidence" value="ECO:0007669"/>
    <property type="project" value="InterPro"/>
</dbReference>
<dbReference type="RefSeq" id="WP_157361478.1">
    <property type="nucleotide sequence ID" value="NZ_WOWS01000001.1"/>
</dbReference>
<dbReference type="InterPro" id="IPR036388">
    <property type="entry name" value="WH-like_DNA-bd_sf"/>
</dbReference>
<keyword evidence="3" id="KW-0472">Membrane</keyword>
<dbReference type="PROSITE" id="PS51755">
    <property type="entry name" value="OMPR_PHOB"/>
    <property type="match status" value="1"/>
</dbReference>
<dbReference type="SUPFAM" id="SSF46894">
    <property type="entry name" value="C-terminal effector domain of the bipartite response regulators"/>
    <property type="match status" value="1"/>
</dbReference>
<feature type="domain" description="OmpR/PhoB-type" evidence="5">
    <location>
        <begin position="192"/>
        <end position="289"/>
    </location>
</feature>
<feature type="chain" id="PRO_5026979135" evidence="4">
    <location>
        <begin position="27"/>
        <end position="290"/>
    </location>
</feature>
<evidence type="ECO:0000259" key="5">
    <source>
        <dbReference type="PROSITE" id="PS51755"/>
    </source>
</evidence>
<accession>A0A6L6U893</accession>
<evidence type="ECO:0000256" key="1">
    <source>
        <dbReference type="ARBA" id="ARBA00023125"/>
    </source>
</evidence>
<sequence length="290" mass="33414">MKQKIIQRFCKFVLFLCIGISWSCSTENQNDVSERTKIALRDAGNSILLFHNDSTSLILPVIQSNSNTYRLSFSESLPIEPEMLVSAIATSLKKSNLPEHYRVEVKHCIDYEVAYSYQMSDRTEQTIIPCSGRTLPNLCYLIELKFINELETTSIYSILITTLIVLSLLFIAFLIHRKILKKTKHKFIDENDNSTKLGSFKFYPDQNKLVKEASEITLSKKECELLFLLASRPNQVIKRNELTKRIWEDNGVFVSRSLDTYISKLRKKLKTDSSIKITNIHGVGYKLEIN</sequence>
<keyword evidence="3" id="KW-0812">Transmembrane</keyword>
<dbReference type="Gene3D" id="1.10.10.10">
    <property type="entry name" value="Winged helix-like DNA-binding domain superfamily/Winged helix DNA-binding domain"/>
    <property type="match status" value="1"/>
</dbReference>
<dbReference type="Pfam" id="PF00486">
    <property type="entry name" value="Trans_reg_C"/>
    <property type="match status" value="1"/>
</dbReference>
<evidence type="ECO:0000256" key="2">
    <source>
        <dbReference type="PROSITE-ProRule" id="PRU01091"/>
    </source>
</evidence>
<keyword evidence="4" id="KW-0732">Signal</keyword>
<feature type="DNA-binding region" description="OmpR/PhoB-type" evidence="2">
    <location>
        <begin position="192"/>
        <end position="289"/>
    </location>
</feature>
<proteinExistence type="predicted"/>
<gene>
    <name evidence="6" type="ORF">GN138_01120</name>
</gene>
<evidence type="ECO:0000313" key="7">
    <source>
        <dbReference type="Proteomes" id="UP000478208"/>
    </source>
</evidence>
<comment type="caution">
    <text evidence="6">The sequence shown here is derived from an EMBL/GenBank/DDBJ whole genome shotgun (WGS) entry which is preliminary data.</text>
</comment>
<protein>
    <submittedName>
        <fullName evidence="6">Winged helix family transcriptional regulator</fullName>
    </submittedName>
</protein>